<feature type="compositionally biased region" description="Low complexity" evidence="1">
    <location>
        <begin position="127"/>
        <end position="138"/>
    </location>
</feature>
<organism evidence="2 3">
    <name type="scientific">Toxoplasma gondii GAB2-2007-GAL-DOM2</name>
    <dbReference type="NCBI Taxonomy" id="1130820"/>
    <lineage>
        <taxon>Eukaryota</taxon>
        <taxon>Sar</taxon>
        <taxon>Alveolata</taxon>
        <taxon>Apicomplexa</taxon>
        <taxon>Conoidasida</taxon>
        <taxon>Coccidia</taxon>
        <taxon>Eucoccidiorida</taxon>
        <taxon>Eimeriorina</taxon>
        <taxon>Sarcocystidae</taxon>
        <taxon>Toxoplasma</taxon>
    </lineage>
</organism>
<feature type="compositionally biased region" description="Low complexity" evidence="1">
    <location>
        <begin position="29"/>
        <end position="65"/>
    </location>
</feature>
<accession>A0A086KXC8</accession>
<reference evidence="2 3" key="1">
    <citation type="submission" date="2014-02" db="EMBL/GenBank/DDBJ databases">
        <authorList>
            <person name="Sibley D."/>
            <person name="Venepally P."/>
            <person name="Karamycheva S."/>
            <person name="Hadjithomas M."/>
            <person name="Khan A."/>
            <person name="Brunk B."/>
            <person name="Roos D."/>
            <person name="Caler E."/>
            <person name="Lorenzi H."/>
        </authorList>
    </citation>
    <scope>NUCLEOTIDE SEQUENCE [LARGE SCALE GENOMIC DNA]</scope>
    <source>
        <strain evidence="2 3">GAB2-2007-GAL-DOM2</strain>
    </source>
</reference>
<sequence>MSIYTFCTSVEGHKEGFSTSAYATSLPCSSPSFSSSFSRTSSLPDSFSSPSGRSSCSSPPRSLSPEPNPAPVPESPVRCVGARPRVELLPRPPRGLPRFRPVHRLDLWLPPRPSTFLAVSKAMPSVLPSRRSSPSSFSQHTLRPSSPSSPGKTKASPFFSRLRDRCDACPRPGRPPALNRVGGRPIRWLVGRNCR</sequence>
<feature type="region of interest" description="Disordered" evidence="1">
    <location>
        <begin position="127"/>
        <end position="160"/>
    </location>
</feature>
<evidence type="ECO:0000256" key="1">
    <source>
        <dbReference type="SAM" id="MobiDB-lite"/>
    </source>
</evidence>
<protein>
    <submittedName>
        <fullName evidence="2">Uncharacterized protein</fullName>
    </submittedName>
</protein>
<feature type="compositionally biased region" description="Polar residues" evidence="1">
    <location>
        <begin position="139"/>
        <end position="151"/>
    </location>
</feature>
<proteinExistence type="predicted"/>
<comment type="caution">
    <text evidence="2">The sequence shown here is derived from an EMBL/GenBank/DDBJ whole genome shotgun (WGS) entry which is preliminary data.</text>
</comment>
<feature type="region of interest" description="Disordered" evidence="1">
    <location>
        <begin position="29"/>
        <end position="77"/>
    </location>
</feature>
<gene>
    <name evidence="2" type="ORF">TGDOM2_366550</name>
</gene>
<dbReference type="EMBL" id="AHZU02000052">
    <property type="protein sequence ID" value="KFG49046.1"/>
    <property type="molecule type" value="Genomic_DNA"/>
</dbReference>
<evidence type="ECO:0000313" key="3">
    <source>
        <dbReference type="Proteomes" id="UP000028837"/>
    </source>
</evidence>
<dbReference type="Proteomes" id="UP000028837">
    <property type="component" value="Unassembled WGS sequence"/>
</dbReference>
<dbReference type="AlphaFoldDB" id="A0A086KXC8"/>
<evidence type="ECO:0000313" key="2">
    <source>
        <dbReference type="EMBL" id="KFG49046.1"/>
    </source>
</evidence>
<dbReference type="VEuPathDB" id="ToxoDB:TGDOM2_366550"/>
<name>A0A086KXC8_TOXGO</name>